<sequence>MPARSLRGHDAFCTIATTSPSYNVRRGVWVPAFAGTTRRKPSFTCPKWTETRPALELLRARRFSVGLNVAAEAILAAEPGLAAIE</sequence>
<dbReference type="AlphaFoldDB" id="A0A1G7LBL4"/>
<name>A0A1G7LBL4_9BRAD</name>
<organism evidence="1 2">
    <name type="scientific">Bradyrhizobium brasilense</name>
    <dbReference type="NCBI Taxonomy" id="1419277"/>
    <lineage>
        <taxon>Bacteria</taxon>
        <taxon>Pseudomonadati</taxon>
        <taxon>Pseudomonadota</taxon>
        <taxon>Alphaproteobacteria</taxon>
        <taxon>Hyphomicrobiales</taxon>
        <taxon>Nitrobacteraceae</taxon>
        <taxon>Bradyrhizobium</taxon>
    </lineage>
</organism>
<proteinExistence type="predicted"/>
<accession>A0A1G7LBL4</accession>
<evidence type="ECO:0000313" key="1">
    <source>
        <dbReference type="EMBL" id="SDF46868.1"/>
    </source>
</evidence>
<reference evidence="1 2" key="1">
    <citation type="submission" date="2016-10" db="EMBL/GenBank/DDBJ databases">
        <authorList>
            <person name="de Groot N.N."/>
        </authorList>
    </citation>
    <scope>NUCLEOTIDE SEQUENCE [LARGE SCALE GENOMIC DNA]</scope>
    <source>
        <strain evidence="1 2">R5</strain>
    </source>
</reference>
<gene>
    <name evidence="1" type="ORF">SAMN05216337_105718</name>
</gene>
<dbReference type="EMBL" id="FMZW01000057">
    <property type="protein sequence ID" value="SDF46868.1"/>
    <property type="molecule type" value="Genomic_DNA"/>
</dbReference>
<evidence type="ECO:0000313" key="2">
    <source>
        <dbReference type="Proteomes" id="UP000199245"/>
    </source>
</evidence>
<protein>
    <submittedName>
        <fullName evidence="1">Uncharacterized protein</fullName>
    </submittedName>
</protein>
<dbReference type="Proteomes" id="UP000199245">
    <property type="component" value="Unassembled WGS sequence"/>
</dbReference>